<reference evidence="3" key="1">
    <citation type="journal article" date="2015" name="Nature">
        <title>Complex archaea that bridge the gap between prokaryotes and eukaryotes.</title>
        <authorList>
            <person name="Spang A."/>
            <person name="Saw J.H."/>
            <person name="Jorgensen S.L."/>
            <person name="Zaremba-Niedzwiedzka K."/>
            <person name="Martijn J."/>
            <person name="Lind A.E."/>
            <person name="van Eijk R."/>
            <person name="Schleper C."/>
            <person name="Guy L."/>
            <person name="Ettema T.J."/>
        </authorList>
    </citation>
    <scope>NUCLEOTIDE SEQUENCE</scope>
</reference>
<feature type="region of interest" description="Disordered" evidence="1">
    <location>
        <begin position="48"/>
        <end position="97"/>
    </location>
</feature>
<evidence type="ECO:0000256" key="2">
    <source>
        <dbReference type="SAM" id="Phobius"/>
    </source>
</evidence>
<protein>
    <submittedName>
        <fullName evidence="3">Uncharacterized protein</fullName>
    </submittedName>
</protein>
<accession>A0A0F9J0C7</accession>
<evidence type="ECO:0000313" key="3">
    <source>
        <dbReference type="EMBL" id="KKL92702.1"/>
    </source>
</evidence>
<dbReference type="AlphaFoldDB" id="A0A0F9J0C7"/>
<proteinExistence type="predicted"/>
<feature type="transmembrane region" description="Helical" evidence="2">
    <location>
        <begin position="12"/>
        <end position="30"/>
    </location>
</feature>
<keyword evidence="2" id="KW-0812">Transmembrane</keyword>
<comment type="caution">
    <text evidence="3">The sequence shown here is derived from an EMBL/GenBank/DDBJ whole genome shotgun (WGS) entry which is preliminary data.</text>
</comment>
<evidence type="ECO:0000256" key="1">
    <source>
        <dbReference type="SAM" id="MobiDB-lite"/>
    </source>
</evidence>
<name>A0A0F9J0C7_9ZZZZ</name>
<keyword evidence="2" id="KW-0472">Membrane</keyword>
<organism evidence="3">
    <name type="scientific">marine sediment metagenome</name>
    <dbReference type="NCBI Taxonomy" id="412755"/>
    <lineage>
        <taxon>unclassified sequences</taxon>
        <taxon>metagenomes</taxon>
        <taxon>ecological metagenomes</taxon>
    </lineage>
</organism>
<feature type="compositionally biased region" description="Basic and acidic residues" evidence="1">
    <location>
        <begin position="70"/>
        <end position="79"/>
    </location>
</feature>
<keyword evidence="2" id="KW-1133">Transmembrane helix</keyword>
<feature type="compositionally biased region" description="Basic and acidic residues" evidence="1">
    <location>
        <begin position="48"/>
        <end position="61"/>
    </location>
</feature>
<gene>
    <name evidence="3" type="ORF">LCGC14_1882080</name>
</gene>
<sequence>MLEIITKFAGENTGWLLAIAAAAGLIAWITRTMRIKGEVARRERLRLEQRATQEQDHRAQIDTEIEDLEDSRRDRRDRDPDDEPPLSDSDRRAGLGS</sequence>
<dbReference type="EMBL" id="LAZR01019394">
    <property type="protein sequence ID" value="KKL92702.1"/>
    <property type="molecule type" value="Genomic_DNA"/>
</dbReference>
<feature type="compositionally biased region" description="Basic and acidic residues" evidence="1">
    <location>
        <begin position="88"/>
        <end position="97"/>
    </location>
</feature>